<evidence type="ECO:0008006" key="3">
    <source>
        <dbReference type="Google" id="ProtNLM"/>
    </source>
</evidence>
<keyword evidence="1" id="KW-1133">Transmembrane helix</keyword>
<feature type="transmembrane region" description="Helical" evidence="1">
    <location>
        <begin position="37"/>
        <end position="54"/>
    </location>
</feature>
<gene>
    <name evidence="2" type="ORF">bcere0026_56070</name>
</gene>
<proteinExistence type="predicted"/>
<feature type="transmembrane region" description="Helical" evidence="1">
    <location>
        <begin position="6"/>
        <end position="25"/>
    </location>
</feature>
<accession>C2Y3P7</accession>
<evidence type="ECO:0000313" key="2">
    <source>
        <dbReference type="EMBL" id="EEL67466.1"/>
    </source>
</evidence>
<dbReference type="Proteomes" id="UP000001753">
    <property type="component" value="Chromosome"/>
</dbReference>
<dbReference type="AlphaFoldDB" id="C2Y3P7"/>
<keyword evidence="1" id="KW-0472">Membrane</keyword>
<dbReference type="HOGENOM" id="CLU_1486260_0_0_9"/>
<comment type="caution">
    <text evidence="2">The sequence shown here is derived from an EMBL/GenBank/DDBJ whole genome shotgun (WGS) entry which is preliminary data.</text>
</comment>
<evidence type="ECO:0000256" key="1">
    <source>
        <dbReference type="SAM" id="Phobius"/>
    </source>
</evidence>
<sequence>MKQGEKNMGIYIMGILIGYMILNVFTDLKYRKTKNMWHLLFLIVGLGLTYFAGIRTGKEIVIVLVMALSCGLLLETFKFSSPGDTKMLVVVALYVSNVVEESAMLTAITLTAFHLLFFWIASVYQLIKILGFTGAIKDQLEHAASIFGARLPKKEIQLIQSFPGACSILLGALVYAAFTIYQNGGILA</sequence>
<name>C2Y3P7_BACMY</name>
<feature type="transmembrane region" description="Helical" evidence="1">
    <location>
        <begin position="116"/>
        <end position="136"/>
    </location>
</feature>
<feature type="transmembrane region" description="Helical" evidence="1">
    <location>
        <begin position="60"/>
        <end position="77"/>
    </location>
</feature>
<protein>
    <recommendedName>
        <fullName evidence="3">PXO1-68</fullName>
    </recommendedName>
</protein>
<feature type="transmembrane region" description="Helical" evidence="1">
    <location>
        <begin position="157"/>
        <end position="181"/>
    </location>
</feature>
<keyword evidence="1" id="KW-0812">Transmembrane</keyword>
<reference evidence="2" key="1">
    <citation type="journal article" date="2012" name="Genome Res.">
        <title>Genomic characterization of the Bacillus cereus sensu lato species: Backdrop to the evolution of Bacillus anthracis.</title>
        <authorList>
            <person name="Zwick M.E."/>
            <person name="Joseph S.J."/>
            <person name="Didelot X."/>
            <person name="Chen P.E."/>
            <person name="Bishop-Lilly K.A."/>
            <person name="Stewart A.C."/>
            <person name="Willner K."/>
            <person name="Nolan N."/>
            <person name="Lentz S."/>
            <person name="Thomason M.K."/>
            <person name="Sozhamannan S."/>
            <person name="Mateczun A.J."/>
            <person name="Du L."/>
            <person name="Read T.D."/>
        </authorList>
    </citation>
    <scope>NUCLEOTIDE SEQUENCE [LARGE SCALE GENOMIC DNA]</scope>
    <source>
        <strain evidence="2">AH603</strain>
    </source>
</reference>
<dbReference type="EMBL" id="ACMP01000208">
    <property type="protein sequence ID" value="EEL67466.1"/>
    <property type="molecule type" value="Genomic_DNA"/>
</dbReference>
<organism evidence="2">
    <name type="scientific">Bacillus mycoides</name>
    <dbReference type="NCBI Taxonomy" id="1405"/>
    <lineage>
        <taxon>Bacteria</taxon>
        <taxon>Bacillati</taxon>
        <taxon>Bacillota</taxon>
        <taxon>Bacilli</taxon>
        <taxon>Bacillales</taxon>
        <taxon>Bacillaceae</taxon>
        <taxon>Bacillus</taxon>
        <taxon>Bacillus cereus group</taxon>
    </lineage>
</organism>